<evidence type="ECO:0000256" key="8">
    <source>
        <dbReference type="ARBA" id="ARBA00023157"/>
    </source>
</evidence>
<protein>
    <recommendedName>
        <fullName evidence="10">NAD(P)(+)--arginine ADP-ribosyltransferase</fullName>
        <ecNumber evidence="10">2.4.2.31</ecNumber>
    </recommendedName>
    <alternativeName>
        <fullName evidence="10">Mono(ADP-ribosyl)transferase</fullName>
    </alternativeName>
</protein>
<evidence type="ECO:0000256" key="5">
    <source>
        <dbReference type="ARBA" id="ARBA00022729"/>
    </source>
</evidence>
<dbReference type="EC" id="2.4.2.31" evidence="10"/>
<dbReference type="GO" id="GO:0016779">
    <property type="term" value="F:nucleotidyltransferase activity"/>
    <property type="evidence" value="ECO:0007669"/>
    <property type="project" value="UniProtKB-KW"/>
</dbReference>
<keyword evidence="4" id="KW-0548">Nucleotidyltransferase</keyword>
<dbReference type="PROSITE" id="PS51996">
    <property type="entry name" value="TR_MART"/>
    <property type="match status" value="1"/>
</dbReference>
<dbReference type="Pfam" id="PF01129">
    <property type="entry name" value="ART"/>
    <property type="match status" value="1"/>
</dbReference>
<accession>A0A672V182</accession>
<reference evidence="11" key="3">
    <citation type="submission" date="2025-09" db="UniProtKB">
        <authorList>
            <consortium name="Ensembl"/>
        </authorList>
    </citation>
    <scope>IDENTIFICATION</scope>
</reference>
<evidence type="ECO:0000256" key="9">
    <source>
        <dbReference type="ARBA" id="ARBA00047597"/>
    </source>
</evidence>
<evidence type="ECO:0000256" key="6">
    <source>
        <dbReference type="ARBA" id="ARBA00022857"/>
    </source>
</evidence>
<evidence type="ECO:0000256" key="4">
    <source>
        <dbReference type="ARBA" id="ARBA00022695"/>
    </source>
</evidence>
<dbReference type="InParanoid" id="A0A672V182"/>
<keyword evidence="6 10" id="KW-0521">NADP</keyword>
<dbReference type="AlphaFoldDB" id="A0A672V182"/>
<dbReference type="InterPro" id="IPR000768">
    <property type="entry name" value="ART"/>
</dbReference>
<evidence type="ECO:0000313" key="12">
    <source>
        <dbReference type="Proteomes" id="UP000472266"/>
    </source>
</evidence>
<keyword evidence="5" id="KW-0732">Signal</keyword>
<dbReference type="SUPFAM" id="SSF56399">
    <property type="entry name" value="ADP-ribosylation"/>
    <property type="match status" value="1"/>
</dbReference>
<comment type="catalytic activity">
    <reaction evidence="9 10">
        <text>L-arginyl-[protein] + NAD(+) = N(omega)-(ADP-D-ribosyl)-L-arginyl-[protein] + nicotinamide + H(+)</text>
        <dbReference type="Rhea" id="RHEA:19149"/>
        <dbReference type="Rhea" id="RHEA-COMP:10532"/>
        <dbReference type="Rhea" id="RHEA-COMP:15087"/>
        <dbReference type="ChEBI" id="CHEBI:15378"/>
        <dbReference type="ChEBI" id="CHEBI:17154"/>
        <dbReference type="ChEBI" id="CHEBI:29965"/>
        <dbReference type="ChEBI" id="CHEBI:57540"/>
        <dbReference type="ChEBI" id="CHEBI:142554"/>
        <dbReference type="EC" id="2.4.2.31"/>
    </reaction>
</comment>
<dbReference type="InterPro" id="IPR050999">
    <property type="entry name" value="ADP-ribosyltransferase_ARG"/>
</dbReference>
<reference evidence="11" key="2">
    <citation type="submission" date="2025-08" db="UniProtKB">
        <authorList>
            <consortium name="Ensembl"/>
        </authorList>
    </citation>
    <scope>IDENTIFICATION</scope>
</reference>
<evidence type="ECO:0000256" key="10">
    <source>
        <dbReference type="RuleBase" id="RU361228"/>
    </source>
</evidence>
<name>A0A672V182_STRHB</name>
<dbReference type="Gene3D" id="3.90.176.10">
    <property type="entry name" value="Toxin ADP-ribosyltransferase, Chain A, domain 1"/>
    <property type="match status" value="1"/>
</dbReference>
<sequence length="215" mass="23256">PCWKGQSETPTLAEGLKELLHSLTGQRVPLYRTQFKTLHFLLSQVLRTLRGTKTHCHCHCLCCSVRNISFTAQPNQSVRFGHFTSTSLSKESIDTFGNNTTFTVETCCGALIRDFSFFHSEEEILIPPSEIFQVTTFTRAGQRSLIQLRSQGAKSNFNCELVKEKRCGTAPCAFGGTEPRDPCCGAASAGPAPALTGSSALWGLLLAALAAVGGP</sequence>
<dbReference type="GeneTree" id="ENSGT01030000234601"/>
<evidence type="ECO:0000313" key="11">
    <source>
        <dbReference type="Ensembl" id="ENSSHBP00005021037.1"/>
    </source>
</evidence>
<dbReference type="PRINTS" id="PR00970">
    <property type="entry name" value="RIBTRNSFRASE"/>
</dbReference>
<keyword evidence="2 10" id="KW-0328">Glycosyltransferase</keyword>
<dbReference type="GO" id="GO:0106274">
    <property type="term" value="F:NAD+-protein-arginine ADP-ribosyltransferase activity"/>
    <property type="evidence" value="ECO:0007669"/>
    <property type="project" value="UniProtKB-EC"/>
</dbReference>
<dbReference type="Proteomes" id="UP000472266">
    <property type="component" value="Chromosome 2"/>
</dbReference>
<keyword evidence="12" id="KW-1185">Reference proteome</keyword>
<dbReference type="PANTHER" id="PTHR10339:SF19">
    <property type="entry name" value="GPI-LINKED NAD(P)(+)--ARGININE ADP-RIBOSYLTRANSFERASE 1"/>
    <property type="match status" value="1"/>
</dbReference>
<evidence type="ECO:0000256" key="3">
    <source>
        <dbReference type="ARBA" id="ARBA00022679"/>
    </source>
</evidence>
<dbReference type="Ensembl" id="ENSSHBT00005025072.1">
    <property type="protein sequence ID" value="ENSSHBP00005021037.1"/>
    <property type="gene ID" value="ENSSHBG00005017870.1"/>
</dbReference>
<keyword evidence="7 10" id="KW-0520">NAD</keyword>
<keyword evidence="3 10" id="KW-0808">Transferase</keyword>
<evidence type="ECO:0000256" key="2">
    <source>
        <dbReference type="ARBA" id="ARBA00022676"/>
    </source>
</evidence>
<comment type="similarity">
    <text evidence="1 10">Belongs to the Arg-specific ADP-ribosyltransferase family.</text>
</comment>
<proteinExistence type="inferred from homology"/>
<dbReference type="PANTHER" id="PTHR10339">
    <property type="entry name" value="ADP-RIBOSYLTRANSFERASE"/>
    <property type="match status" value="1"/>
</dbReference>
<dbReference type="OMA" id="THCHCHC"/>
<dbReference type="GO" id="GO:0003950">
    <property type="term" value="F:NAD+ poly-ADP-ribosyltransferase activity"/>
    <property type="evidence" value="ECO:0007669"/>
    <property type="project" value="TreeGrafter"/>
</dbReference>
<organism evidence="11 12">
    <name type="scientific">Strigops habroptila</name>
    <name type="common">Kakapo</name>
    <dbReference type="NCBI Taxonomy" id="2489341"/>
    <lineage>
        <taxon>Eukaryota</taxon>
        <taxon>Metazoa</taxon>
        <taxon>Chordata</taxon>
        <taxon>Craniata</taxon>
        <taxon>Vertebrata</taxon>
        <taxon>Euteleostomi</taxon>
        <taxon>Archelosauria</taxon>
        <taxon>Archosauria</taxon>
        <taxon>Dinosauria</taxon>
        <taxon>Saurischia</taxon>
        <taxon>Theropoda</taxon>
        <taxon>Coelurosauria</taxon>
        <taxon>Aves</taxon>
        <taxon>Neognathae</taxon>
        <taxon>Neoaves</taxon>
        <taxon>Telluraves</taxon>
        <taxon>Australaves</taxon>
        <taxon>Psittaciformes</taxon>
        <taxon>Psittacidae</taxon>
        <taxon>Strigops</taxon>
    </lineage>
</organism>
<gene>
    <name evidence="11" type="primary">LOC115604473</name>
</gene>
<evidence type="ECO:0000256" key="7">
    <source>
        <dbReference type="ARBA" id="ARBA00023027"/>
    </source>
</evidence>
<keyword evidence="8" id="KW-1015">Disulfide bond</keyword>
<evidence type="ECO:0000256" key="1">
    <source>
        <dbReference type="ARBA" id="ARBA00009558"/>
    </source>
</evidence>
<reference evidence="11 12" key="1">
    <citation type="submission" date="2019-11" db="EMBL/GenBank/DDBJ databases">
        <title>Strigops habroptila (kakapo) genome, bStrHab1, primary haplotype, v2.</title>
        <authorList>
            <person name="Jarvis E.D."/>
            <person name="Howard J."/>
            <person name="Rhie A."/>
            <person name="Phillippy A."/>
            <person name="Korlach J."/>
            <person name="Digby A."/>
            <person name="Iorns D."/>
            <person name="Eason D."/>
            <person name="Robertson B."/>
            <person name="Raemaekers T."/>
            <person name="Howe K."/>
            <person name="Lewin H."/>
            <person name="Damas J."/>
            <person name="Hastie A."/>
            <person name="Tracey A."/>
            <person name="Chow W."/>
            <person name="Fedrigo O."/>
        </authorList>
    </citation>
    <scope>NUCLEOTIDE SEQUENCE [LARGE SCALE GENOMIC DNA]</scope>
</reference>